<dbReference type="InterPro" id="IPR018165">
    <property type="entry name" value="Ala-tRNA-synth_IIc_core"/>
</dbReference>
<keyword evidence="7" id="KW-0694">RNA-binding</keyword>
<organism evidence="11 12">
    <name type="scientific">Dactylosporangium aurantiacum</name>
    <dbReference type="NCBI Taxonomy" id="35754"/>
    <lineage>
        <taxon>Bacteria</taxon>
        <taxon>Bacillati</taxon>
        <taxon>Actinomycetota</taxon>
        <taxon>Actinomycetes</taxon>
        <taxon>Micromonosporales</taxon>
        <taxon>Micromonosporaceae</taxon>
        <taxon>Dactylosporangium</taxon>
    </lineage>
</organism>
<dbReference type="AlphaFoldDB" id="A0A9Q9IH08"/>
<dbReference type="OrthoDB" id="9803884at2"/>
<dbReference type="GO" id="GO:0004813">
    <property type="term" value="F:alanine-tRNA ligase activity"/>
    <property type="evidence" value="ECO:0007669"/>
    <property type="project" value="UniProtKB-EC"/>
</dbReference>
<dbReference type="EC" id="6.1.1.7" evidence="2"/>
<keyword evidence="9" id="KW-0030">Aminoacyl-tRNA synthetase</keyword>
<evidence type="ECO:0000256" key="1">
    <source>
        <dbReference type="ARBA" id="ARBA00008226"/>
    </source>
</evidence>
<evidence type="ECO:0000256" key="5">
    <source>
        <dbReference type="ARBA" id="ARBA00022741"/>
    </source>
</evidence>
<accession>A0A9Q9IH08</accession>
<comment type="similarity">
    <text evidence="1">Belongs to the class-II aminoacyl-tRNA synthetase family.</text>
</comment>
<keyword evidence="8" id="KW-0648">Protein biosynthesis</keyword>
<dbReference type="InterPro" id="IPR018162">
    <property type="entry name" value="Ala-tRNA-ligase_IIc_anticod-bd"/>
</dbReference>
<dbReference type="InterPro" id="IPR002318">
    <property type="entry name" value="Ala-tRNA-lgiase_IIc"/>
</dbReference>
<evidence type="ECO:0000259" key="10">
    <source>
        <dbReference type="PROSITE" id="PS50860"/>
    </source>
</evidence>
<gene>
    <name evidence="11" type="ORF">Daura_41470</name>
</gene>
<evidence type="ECO:0000256" key="4">
    <source>
        <dbReference type="ARBA" id="ARBA00022598"/>
    </source>
</evidence>
<reference evidence="11" key="1">
    <citation type="submission" date="2021-04" db="EMBL/GenBank/DDBJ databases">
        <title>Dactylosporangium aurantiacum NRRL B-8018 full assembly.</title>
        <authorList>
            <person name="Hartkoorn R.C."/>
            <person name="Beaudoing E."/>
            <person name="Hot D."/>
        </authorList>
    </citation>
    <scope>NUCLEOTIDE SEQUENCE</scope>
    <source>
        <strain evidence="11">NRRL B-8018</strain>
    </source>
</reference>
<dbReference type="KEGG" id="daur:Daura_41470"/>
<evidence type="ECO:0000256" key="7">
    <source>
        <dbReference type="ARBA" id="ARBA00022884"/>
    </source>
</evidence>
<dbReference type="FunFam" id="3.30.930.10:FF:000180">
    <property type="entry name" value="Alanyl tRNA synthetase"/>
    <property type="match status" value="1"/>
</dbReference>
<dbReference type="PANTHER" id="PTHR11777">
    <property type="entry name" value="ALANYL-TRNA SYNTHETASE"/>
    <property type="match status" value="1"/>
</dbReference>
<evidence type="ECO:0000256" key="8">
    <source>
        <dbReference type="ARBA" id="ARBA00022917"/>
    </source>
</evidence>
<keyword evidence="12" id="KW-1185">Reference proteome</keyword>
<dbReference type="PANTHER" id="PTHR11777:SF9">
    <property type="entry name" value="ALANINE--TRNA LIGASE, CYTOPLASMIC"/>
    <property type="match status" value="1"/>
</dbReference>
<dbReference type="PROSITE" id="PS50860">
    <property type="entry name" value="AA_TRNA_LIGASE_II_ALA"/>
    <property type="match status" value="1"/>
</dbReference>
<dbReference type="PRINTS" id="PR00980">
    <property type="entry name" value="TRNASYNTHALA"/>
</dbReference>
<dbReference type="GO" id="GO:0006419">
    <property type="term" value="P:alanyl-tRNA aminoacylation"/>
    <property type="evidence" value="ECO:0007669"/>
    <property type="project" value="InterPro"/>
</dbReference>
<dbReference type="GO" id="GO:0005524">
    <property type="term" value="F:ATP binding"/>
    <property type="evidence" value="ECO:0007669"/>
    <property type="project" value="UniProtKB-KW"/>
</dbReference>
<dbReference type="Pfam" id="PF01411">
    <property type="entry name" value="tRNA-synt_2c"/>
    <property type="match status" value="1"/>
</dbReference>
<dbReference type="GO" id="GO:0000049">
    <property type="term" value="F:tRNA binding"/>
    <property type="evidence" value="ECO:0007669"/>
    <property type="project" value="UniProtKB-KW"/>
</dbReference>
<dbReference type="EMBL" id="CP073767">
    <property type="protein sequence ID" value="UWZ53008.1"/>
    <property type="molecule type" value="Genomic_DNA"/>
</dbReference>
<proteinExistence type="inferred from homology"/>
<evidence type="ECO:0000256" key="2">
    <source>
        <dbReference type="ARBA" id="ARBA00013168"/>
    </source>
</evidence>
<dbReference type="InterPro" id="IPR050058">
    <property type="entry name" value="Ala-tRNA_ligase"/>
</dbReference>
<name>A0A9Q9IH08_9ACTN</name>
<dbReference type="RefSeq" id="WP_033356742.1">
    <property type="nucleotide sequence ID" value="NZ_CP073767.1"/>
</dbReference>
<keyword evidence="3" id="KW-0820">tRNA-binding</keyword>
<dbReference type="SUPFAM" id="SSF101353">
    <property type="entry name" value="Putative anticodon-binding domain of alanyl-tRNA synthetase (AlaRS)"/>
    <property type="match status" value="1"/>
</dbReference>
<dbReference type="Gene3D" id="3.30.930.10">
    <property type="entry name" value="Bira Bifunctional Protein, Domain 2"/>
    <property type="match status" value="1"/>
</dbReference>
<sequence>METTTLTTRQIVGTFLDFYRERGHQLVGDATLVPPPGDPVLFTSAGMHPLTPYLEGRPHPLGRRLTGVQRCLRTTDLDEVGDDTHLTLFQMLGSWSLGDYPGEQSLRWGYELLRDGFGVDPGSLHVTVHHGDPGSLETWQRLGVPVETLGEDNWWSNGPTGPCGPDSEIFIWTGDGPPTGTPSTDDRWVEVWNHVMMRHRRHDDGSLTDLDRPGVDTGMGLERMAMVLQGRSSVFDIDLFEPWTRTVSSLWSPSKLVYDHLRASVVVIGDGVHPSNTGRGYVLRRLIRRTLTTLWRDDPSRTLLDLPPEPIASTVEHHGLRIDPLYVHDVLVYEERRFASLLRRGRPLIERLLLRGPLTEDDYCYLHDTHGIPRDLVEEVLTTT</sequence>
<protein>
    <recommendedName>
        <fullName evidence="2">alanine--tRNA ligase</fullName>
        <ecNumber evidence="2">6.1.1.7</ecNumber>
    </recommendedName>
</protein>
<keyword evidence="6" id="KW-0067">ATP-binding</keyword>
<evidence type="ECO:0000256" key="6">
    <source>
        <dbReference type="ARBA" id="ARBA00022840"/>
    </source>
</evidence>
<evidence type="ECO:0000256" key="3">
    <source>
        <dbReference type="ARBA" id="ARBA00022555"/>
    </source>
</evidence>
<keyword evidence="4" id="KW-0436">Ligase</keyword>
<evidence type="ECO:0000313" key="11">
    <source>
        <dbReference type="EMBL" id="UWZ53008.1"/>
    </source>
</evidence>
<dbReference type="GO" id="GO:0002161">
    <property type="term" value="F:aminoacyl-tRNA deacylase activity"/>
    <property type="evidence" value="ECO:0007669"/>
    <property type="project" value="TreeGrafter"/>
</dbReference>
<dbReference type="Proteomes" id="UP001058003">
    <property type="component" value="Chromosome"/>
</dbReference>
<feature type="domain" description="Alanyl-transfer RNA synthetases family profile" evidence="10">
    <location>
        <begin position="6"/>
        <end position="384"/>
    </location>
</feature>
<keyword evidence="5" id="KW-0547">Nucleotide-binding</keyword>
<dbReference type="SUPFAM" id="SSF55681">
    <property type="entry name" value="Class II aaRS and biotin synthetases"/>
    <property type="match status" value="1"/>
</dbReference>
<dbReference type="GO" id="GO:0005829">
    <property type="term" value="C:cytosol"/>
    <property type="evidence" value="ECO:0007669"/>
    <property type="project" value="TreeGrafter"/>
</dbReference>
<evidence type="ECO:0000313" key="12">
    <source>
        <dbReference type="Proteomes" id="UP001058003"/>
    </source>
</evidence>
<dbReference type="InterPro" id="IPR045864">
    <property type="entry name" value="aa-tRNA-synth_II/BPL/LPL"/>
</dbReference>
<evidence type="ECO:0000256" key="9">
    <source>
        <dbReference type="ARBA" id="ARBA00023146"/>
    </source>
</evidence>
<dbReference type="InterPro" id="IPR018164">
    <property type="entry name" value="Ala-tRNA-synth_IIc_N"/>
</dbReference>